<comment type="caution">
    <text evidence="6">The sequence shown here is derived from an EMBL/GenBank/DDBJ whole genome shotgun (WGS) entry which is preliminary data.</text>
</comment>
<evidence type="ECO:0000256" key="3">
    <source>
        <dbReference type="ARBA" id="ARBA00022960"/>
    </source>
</evidence>
<dbReference type="AlphaFoldDB" id="A0A1F8F966"/>
<dbReference type="GO" id="GO:0005886">
    <property type="term" value="C:plasma membrane"/>
    <property type="evidence" value="ECO:0007669"/>
    <property type="project" value="TreeGrafter"/>
</dbReference>
<name>A0A1F8F966_9BACT</name>
<evidence type="ECO:0000256" key="2">
    <source>
        <dbReference type="ARBA" id="ARBA00013855"/>
    </source>
</evidence>
<dbReference type="PIRSF" id="PIRSF038471">
    <property type="entry name" value="MreC"/>
    <property type="match status" value="1"/>
</dbReference>
<keyword evidence="3" id="KW-0133">Cell shape</keyword>
<dbReference type="Pfam" id="PF04085">
    <property type="entry name" value="MreC"/>
    <property type="match status" value="1"/>
</dbReference>
<dbReference type="GO" id="GO:0008360">
    <property type="term" value="P:regulation of cell shape"/>
    <property type="evidence" value="ECO:0007669"/>
    <property type="project" value="UniProtKB-KW"/>
</dbReference>
<dbReference type="EMBL" id="MGJO01000029">
    <property type="protein sequence ID" value="OGN09148.1"/>
    <property type="molecule type" value="Genomic_DNA"/>
</dbReference>
<dbReference type="PANTHER" id="PTHR34138">
    <property type="entry name" value="CELL SHAPE-DETERMINING PROTEIN MREC"/>
    <property type="match status" value="1"/>
</dbReference>
<proteinExistence type="inferred from homology"/>
<dbReference type="NCBIfam" id="TIGR00219">
    <property type="entry name" value="mreC"/>
    <property type="match status" value="1"/>
</dbReference>
<reference evidence="6 7" key="1">
    <citation type="journal article" date="2016" name="Nat. Commun.">
        <title>Thousands of microbial genomes shed light on interconnected biogeochemical processes in an aquifer system.</title>
        <authorList>
            <person name="Anantharaman K."/>
            <person name="Brown C.T."/>
            <person name="Hug L.A."/>
            <person name="Sharon I."/>
            <person name="Castelle C.J."/>
            <person name="Probst A.J."/>
            <person name="Thomas B.C."/>
            <person name="Singh A."/>
            <person name="Wilkins M.J."/>
            <person name="Karaoz U."/>
            <person name="Brodie E.L."/>
            <person name="Williams K.H."/>
            <person name="Hubbard S.S."/>
            <person name="Banfield J.F."/>
        </authorList>
    </citation>
    <scope>NUCLEOTIDE SEQUENCE [LARGE SCALE GENOMIC DNA]</scope>
</reference>
<evidence type="ECO:0000256" key="1">
    <source>
        <dbReference type="ARBA" id="ARBA00009369"/>
    </source>
</evidence>
<dbReference type="Gene3D" id="2.40.10.340">
    <property type="entry name" value="Rod shape-determining protein MreC, domain 1"/>
    <property type="match status" value="1"/>
</dbReference>
<dbReference type="InterPro" id="IPR055342">
    <property type="entry name" value="MreC_beta-barrel_core"/>
</dbReference>
<gene>
    <name evidence="6" type="ORF">A3C61_00490</name>
</gene>
<evidence type="ECO:0000259" key="5">
    <source>
        <dbReference type="Pfam" id="PF04085"/>
    </source>
</evidence>
<dbReference type="Proteomes" id="UP000178908">
    <property type="component" value="Unassembled WGS sequence"/>
</dbReference>
<dbReference type="InterPro" id="IPR007221">
    <property type="entry name" value="MreC"/>
</dbReference>
<protein>
    <recommendedName>
        <fullName evidence="2">Cell shape-determining protein MreC</fullName>
    </recommendedName>
    <alternativeName>
        <fullName evidence="4">Cell shape protein MreC</fullName>
    </alternativeName>
</protein>
<dbReference type="PANTHER" id="PTHR34138:SF1">
    <property type="entry name" value="CELL SHAPE-DETERMINING PROTEIN MREC"/>
    <property type="match status" value="1"/>
</dbReference>
<comment type="similarity">
    <text evidence="1">Belongs to the MreC family.</text>
</comment>
<evidence type="ECO:0000313" key="7">
    <source>
        <dbReference type="Proteomes" id="UP000178908"/>
    </source>
</evidence>
<feature type="domain" description="Rod shape-determining protein MreC beta-barrel core" evidence="5">
    <location>
        <begin position="118"/>
        <end position="259"/>
    </location>
</feature>
<accession>A0A1F8F966</accession>
<dbReference type="Gene3D" id="2.40.10.350">
    <property type="entry name" value="Rod shape-determining protein MreC, domain 2"/>
    <property type="match status" value="1"/>
</dbReference>
<organism evidence="6 7">
    <name type="scientific">Candidatus Yanofskybacteria bacterium RIFCSPHIGHO2_02_FULL_39_10</name>
    <dbReference type="NCBI Taxonomy" id="1802674"/>
    <lineage>
        <taxon>Bacteria</taxon>
        <taxon>Candidatus Yanofskyibacteriota</taxon>
    </lineage>
</organism>
<evidence type="ECO:0000256" key="4">
    <source>
        <dbReference type="ARBA" id="ARBA00032089"/>
    </source>
</evidence>
<evidence type="ECO:0000313" key="6">
    <source>
        <dbReference type="EMBL" id="OGN09148.1"/>
    </source>
</evidence>
<sequence length="261" mass="28598">MKNLKFLKLSLAILAAGLLVFLGFSKIKFESPLVQLIERPSSFLFSRISSLSSFLGELSKIHNLTGENVSLREENVRLLSRIAFQLQLEEENKFLREALSLPILSNYKAVDAGTFNVNFNPEGHRLLINKGLADGIKRDSSVISSAGVLVGRVLEVFDSYSVVGAVTDFDFKATIRILETNVSGIARGGLQEGIFIDFVSQADEIRQGDMVVTDGNDLSPAGLIIGKVSHINVDDGNVFKKVRVKPMISSIDISKVIVLMK</sequence>
<dbReference type="InterPro" id="IPR042175">
    <property type="entry name" value="Cell/Rod_MreC_2"/>
</dbReference>
<dbReference type="InterPro" id="IPR042177">
    <property type="entry name" value="Cell/Rod_1"/>
</dbReference>